<dbReference type="Gene3D" id="1.50.40.10">
    <property type="entry name" value="Mitochondrial carrier domain"/>
    <property type="match status" value="1"/>
</dbReference>
<evidence type="ECO:0000256" key="2">
    <source>
        <dbReference type="ARBA" id="ARBA00006375"/>
    </source>
</evidence>
<organism evidence="12">
    <name type="scientific">Hydatigena taeniaeformis</name>
    <name type="common">Feline tapeworm</name>
    <name type="synonym">Taenia taeniaeformis</name>
    <dbReference type="NCBI Taxonomy" id="6205"/>
    <lineage>
        <taxon>Eukaryota</taxon>
        <taxon>Metazoa</taxon>
        <taxon>Spiralia</taxon>
        <taxon>Lophotrochozoa</taxon>
        <taxon>Platyhelminthes</taxon>
        <taxon>Cestoda</taxon>
        <taxon>Eucestoda</taxon>
        <taxon>Cyclophyllidea</taxon>
        <taxon>Taeniidae</taxon>
        <taxon>Hydatigera</taxon>
    </lineage>
</organism>
<feature type="repeat" description="Solcar" evidence="10">
    <location>
        <begin position="1"/>
        <end position="81"/>
    </location>
</feature>
<dbReference type="WBParaSite" id="TTAC_0000568901-mRNA-1">
    <property type="protein sequence ID" value="TTAC_0000568901-mRNA-1"/>
    <property type="gene ID" value="TTAC_0000568901"/>
</dbReference>
<dbReference type="InterPro" id="IPR023395">
    <property type="entry name" value="MCP_dom_sf"/>
</dbReference>
<evidence type="ECO:0000256" key="11">
    <source>
        <dbReference type="RuleBase" id="RU000488"/>
    </source>
</evidence>
<name>A0A0R3WY49_HYDTA</name>
<dbReference type="Pfam" id="PF00153">
    <property type="entry name" value="Mito_carr"/>
    <property type="match status" value="1"/>
</dbReference>
<comment type="similarity">
    <text evidence="2 11">Belongs to the mitochondrial carrier (TC 2.A.29) family.</text>
</comment>
<dbReference type="GO" id="GO:0005743">
    <property type="term" value="C:mitochondrial inner membrane"/>
    <property type="evidence" value="ECO:0007669"/>
    <property type="project" value="UniProtKB-SubCell"/>
</dbReference>
<evidence type="ECO:0000256" key="9">
    <source>
        <dbReference type="ARBA" id="ARBA00023136"/>
    </source>
</evidence>
<accession>A0A0R3WY49</accession>
<keyword evidence="8" id="KW-0496">Mitochondrion</keyword>
<dbReference type="AlphaFoldDB" id="A0A0R3WY49"/>
<dbReference type="GO" id="GO:1990519">
    <property type="term" value="P:pyrimidine nucleotide import into mitochondrion"/>
    <property type="evidence" value="ECO:0007669"/>
    <property type="project" value="TreeGrafter"/>
</dbReference>
<proteinExistence type="inferred from homology"/>
<reference evidence="12" key="1">
    <citation type="submission" date="2017-02" db="UniProtKB">
        <authorList>
            <consortium name="WormBaseParasite"/>
        </authorList>
    </citation>
    <scope>IDENTIFICATION</scope>
</reference>
<evidence type="ECO:0000256" key="5">
    <source>
        <dbReference type="ARBA" id="ARBA00022737"/>
    </source>
</evidence>
<dbReference type="PROSITE" id="PS50920">
    <property type="entry name" value="SOLCAR"/>
    <property type="match status" value="1"/>
</dbReference>
<keyword evidence="4 10" id="KW-0812">Transmembrane</keyword>
<dbReference type="InterPro" id="IPR049562">
    <property type="entry name" value="SLC25A33/36-like"/>
</dbReference>
<dbReference type="GO" id="GO:0015218">
    <property type="term" value="F:pyrimidine nucleotide transmembrane transporter activity"/>
    <property type="evidence" value="ECO:0007669"/>
    <property type="project" value="InterPro"/>
</dbReference>
<dbReference type="SUPFAM" id="SSF103506">
    <property type="entry name" value="Mitochondrial carrier"/>
    <property type="match status" value="1"/>
</dbReference>
<evidence type="ECO:0000256" key="7">
    <source>
        <dbReference type="ARBA" id="ARBA00022989"/>
    </source>
</evidence>
<evidence type="ECO:0000256" key="4">
    <source>
        <dbReference type="ARBA" id="ARBA00022692"/>
    </source>
</evidence>
<protein>
    <submittedName>
        <fullName evidence="12">Carrier protein</fullName>
    </submittedName>
</protein>
<dbReference type="InterPro" id="IPR018108">
    <property type="entry name" value="MCP_transmembrane"/>
</dbReference>
<keyword evidence="6" id="KW-0999">Mitochondrion inner membrane</keyword>
<dbReference type="PANTHER" id="PTHR45829:SF4">
    <property type="entry name" value="MITOCHONDRIAL CARRIER PROTEIN RIM2"/>
    <property type="match status" value="1"/>
</dbReference>
<evidence type="ECO:0000256" key="6">
    <source>
        <dbReference type="ARBA" id="ARBA00022792"/>
    </source>
</evidence>
<evidence type="ECO:0000313" key="12">
    <source>
        <dbReference type="WBParaSite" id="TTAC_0000568901-mRNA-1"/>
    </source>
</evidence>
<sequence>LLHCHTLGITASTLTNPIWYVKTRLQLDSRPCSSFVTAASVIRTTWREYGMRGFYRGISASYVGSIETALNFVLYENIKGALLSWGRRTRLTKTVRDDYGVCGGKNSSDADRQQFRGTQGGSKLNANSDMLLCMGASAFSKAIAITAAYPHGAKLIFLLRIHIEALPSNLQPNAINVSIRKFFCSPYLHLLHLFMF</sequence>
<evidence type="ECO:0000256" key="1">
    <source>
        <dbReference type="ARBA" id="ARBA00004448"/>
    </source>
</evidence>
<keyword evidence="9 10" id="KW-0472">Membrane</keyword>
<evidence type="ECO:0000256" key="10">
    <source>
        <dbReference type="PROSITE-ProRule" id="PRU00282"/>
    </source>
</evidence>
<dbReference type="STRING" id="6205.A0A0R3WY49"/>
<comment type="subcellular location">
    <subcellularLocation>
        <location evidence="1">Mitochondrion inner membrane</location>
        <topology evidence="1">Multi-pass membrane protein</topology>
    </subcellularLocation>
</comment>
<evidence type="ECO:0000256" key="8">
    <source>
        <dbReference type="ARBA" id="ARBA00023128"/>
    </source>
</evidence>
<evidence type="ECO:0000256" key="3">
    <source>
        <dbReference type="ARBA" id="ARBA00022448"/>
    </source>
</evidence>
<keyword evidence="5" id="KW-0677">Repeat</keyword>
<keyword evidence="3 11" id="KW-0813">Transport</keyword>
<keyword evidence="7" id="KW-1133">Transmembrane helix</keyword>
<dbReference type="PANTHER" id="PTHR45829">
    <property type="entry name" value="MITOCHONDRIAL CARRIER PROTEIN RIM2"/>
    <property type="match status" value="1"/>
</dbReference>